<evidence type="ECO:0000313" key="4">
    <source>
        <dbReference type="Proteomes" id="UP001241472"/>
    </source>
</evidence>
<feature type="chain" id="PRO_5047374723" evidence="2">
    <location>
        <begin position="25"/>
        <end position="107"/>
    </location>
</feature>
<keyword evidence="2" id="KW-0732">Signal</keyword>
<evidence type="ECO:0000256" key="2">
    <source>
        <dbReference type="SAM" id="SignalP"/>
    </source>
</evidence>
<sequence length="107" mass="12715">MKKIIISALALLTVTFAAVPMAQAQSYRSEARESRQEYRIHRSARRGDLTPREYRQLQRQQHRIDRAKRAAARDGHISRAERRKIERMQDRASRNIYRKSNNGRGYY</sequence>
<proteinExistence type="predicted"/>
<keyword evidence="4" id="KW-1185">Reference proteome</keyword>
<feature type="compositionally biased region" description="Basic and acidic residues" evidence="1">
    <location>
        <begin position="29"/>
        <end position="93"/>
    </location>
</feature>
<feature type="signal peptide" evidence="2">
    <location>
        <begin position="1"/>
        <end position="24"/>
    </location>
</feature>
<evidence type="ECO:0000313" key="3">
    <source>
        <dbReference type="EMBL" id="MDP9835364.1"/>
    </source>
</evidence>
<feature type="compositionally biased region" description="Polar residues" evidence="1">
    <location>
        <begin position="98"/>
        <end position="107"/>
    </location>
</feature>
<reference evidence="3 4" key="1">
    <citation type="submission" date="2023-07" db="EMBL/GenBank/DDBJ databases">
        <title>Sorghum-associated microbial communities from plants grown in Nebraska, USA.</title>
        <authorList>
            <person name="Schachtman D."/>
        </authorList>
    </citation>
    <scope>NUCLEOTIDE SEQUENCE [LARGE SCALE GENOMIC DNA]</scope>
    <source>
        <strain evidence="3 4">DS1307</strain>
    </source>
</reference>
<accession>A0ABT9PLM6</accession>
<comment type="caution">
    <text evidence="3">The sequence shown here is derived from an EMBL/GenBank/DDBJ whole genome shotgun (WGS) entry which is preliminary data.</text>
</comment>
<gene>
    <name evidence="3" type="ORF">J2T09_000105</name>
</gene>
<name>A0ABT9PLM6_9HYPH</name>
<dbReference type="RefSeq" id="WP_306829921.1">
    <property type="nucleotide sequence ID" value="NZ_JAUSRF010000001.1"/>
</dbReference>
<dbReference type="EMBL" id="JAUSRF010000001">
    <property type="protein sequence ID" value="MDP9835364.1"/>
    <property type="molecule type" value="Genomic_DNA"/>
</dbReference>
<feature type="region of interest" description="Disordered" evidence="1">
    <location>
        <begin position="25"/>
        <end position="107"/>
    </location>
</feature>
<evidence type="ECO:0000256" key="1">
    <source>
        <dbReference type="SAM" id="MobiDB-lite"/>
    </source>
</evidence>
<dbReference type="Proteomes" id="UP001241472">
    <property type="component" value="Unassembled WGS sequence"/>
</dbReference>
<protein>
    <submittedName>
        <fullName evidence="3">Ni/Co efflux regulator RcnB</fullName>
    </submittedName>
</protein>
<organism evidence="3 4">
    <name type="scientific">Neorhizobium huautlense</name>
    <dbReference type="NCBI Taxonomy" id="67774"/>
    <lineage>
        <taxon>Bacteria</taxon>
        <taxon>Pseudomonadati</taxon>
        <taxon>Pseudomonadota</taxon>
        <taxon>Alphaproteobacteria</taxon>
        <taxon>Hyphomicrobiales</taxon>
        <taxon>Rhizobiaceae</taxon>
        <taxon>Rhizobium/Agrobacterium group</taxon>
        <taxon>Neorhizobium</taxon>
    </lineage>
</organism>